<evidence type="ECO:0000313" key="9">
    <source>
        <dbReference type="Proteomes" id="UP000199226"/>
    </source>
</evidence>
<dbReference type="InterPro" id="IPR006143">
    <property type="entry name" value="RND_pump_MFP"/>
</dbReference>
<dbReference type="OrthoDB" id="9806939at2"/>
<dbReference type="InterPro" id="IPR058791">
    <property type="entry name" value="3HB_CusB"/>
</dbReference>
<dbReference type="InterPro" id="IPR058790">
    <property type="entry name" value="BSH_CusB"/>
</dbReference>
<evidence type="ECO:0000313" key="8">
    <source>
        <dbReference type="EMBL" id="SDM44000.1"/>
    </source>
</evidence>
<comment type="similarity">
    <text evidence="1">Belongs to the membrane fusion protein (MFP) (TC 8.A.1) family.</text>
</comment>
<dbReference type="Pfam" id="PF19335">
    <property type="entry name" value="HMBD"/>
    <property type="match status" value="1"/>
</dbReference>
<dbReference type="EMBL" id="FNHH01000012">
    <property type="protein sequence ID" value="SDM44000.1"/>
    <property type="molecule type" value="Genomic_DNA"/>
</dbReference>
<dbReference type="Proteomes" id="UP000199226">
    <property type="component" value="Unassembled WGS sequence"/>
</dbReference>
<organism evidence="8 9">
    <name type="scientific">Daejeonella rubra</name>
    <dbReference type="NCBI Taxonomy" id="990371"/>
    <lineage>
        <taxon>Bacteria</taxon>
        <taxon>Pseudomonadati</taxon>
        <taxon>Bacteroidota</taxon>
        <taxon>Sphingobacteriia</taxon>
        <taxon>Sphingobacteriales</taxon>
        <taxon>Sphingobacteriaceae</taxon>
        <taxon>Daejeonella</taxon>
    </lineage>
</organism>
<dbReference type="NCBIfam" id="TIGR01730">
    <property type="entry name" value="RND_mfp"/>
    <property type="match status" value="1"/>
</dbReference>
<dbReference type="InterPro" id="IPR045800">
    <property type="entry name" value="HMBD"/>
</dbReference>
<dbReference type="AlphaFoldDB" id="A0A1G9T8Q9"/>
<dbReference type="PANTHER" id="PTHR30097">
    <property type="entry name" value="CATION EFFLUX SYSTEM PROTEIN CUSB"/>
    <property type="match status" value="1"/>
</dbReference>
<evidence type="ECO:0000259" key="5">
    <source>
        <dbReference type="Pfam" id="PF25919"/>
    </source>
</evidence>
<evidence type="ECO:0000259" key="6">
    <source>
        <dbReference type="Pfam" id="PF25954"/>
    </source>
</evidence>
<keyword evidence="9" id="KW-1185">Reference proteome</keyword>
<dbReference type="GO" id="GO:0046914">
    <property type="term" value="F:transition metal ion binding"/>
    <property type="evidence" value="ECO:0007669"/>
    <property type="project" value="TreeGrafter"/>
</dbReference>
<dbReference type="Gene3D" id="2.40.420.20">
    <property type="match status" value="1"/>
</dbReference>
<proteinExistence type="inferred from homology"/>
<dbReference type="Gene3D" id="2.40.30.170">
    <property type="match status" value="1"/>
</dbReference>
<evidence type="ECO:0000259" key="7">
    <source>
        <dbReference type="Pfam" id="PF25967"/>
    </source>
</evidence>
<dbReference type="Pfam" id="PF25954">
    <property type="entry name" value="Beta-barrel_RND_2"/>
    <property type="match status" value="1"/>
</dbReference>
<feature type="domain" description="CusB-like barrel-sandwich hybrid" evidence="5">
    <location>
        <begin position="113"/>
        <end position="236"/>
    </location>
</feature>
<sequence length="404" mass="44177">MNRKILVGLILIFFGYMVVALPSCKDPEHDKHAEAGKYTCPMHPQIVNNGPGSCPICGMDLVPVNSAGGKNELSLSDSQIQMANIRTVKISSSSFSTSKVLNGRLIVNPERTALVSSRYSGRVEKLYVRETGGRVNKGQALFQVYSEELQTLQQDYLLQLKQVAAFPDEKIYSSMREAAKNKLRLFGVSDTQIRSLEQSAKTSPLLTVFSNASGTVTELNITEGQYVAEGSQVLKLENFDQLWLEMDVYPNEIAGLSIGTKVKASINGMNENEQTVQIDFISPQLDPSTQILKVRAPIHNPGNLQAGMQATVFLPVSEISDAMSLPLDAVVRDEKGAHVWVKTSKNTFSPKMVKTGAESSDQIIILSGLEDVKEVVISGAYLLSSEFILKKGTDPMAGHDMSKM</sequence>
<dbReference type="InterPro" id="IPR058792">
    <property type="entry name" value="Beta-barrel_RND_2"/>
</dbReference>
<evidence type="ECO:0000259" key="3">
    <source>
        <dbReference type="Pfam" id="PF19335"/>
    </source>
</evidence>
<dbReference type="STRING" id="990371.SAMN05421813_11253"/>
<dbReference type="GO" id="GO:0016020">
    <property type="term" value="C:membrane"/>
    <property type="evidence" value="ECO:0007669"/>
    <property type="project" value="InterPro"/>
</dbReference>
<dbReference type="GO" id="GO:0022857">
    <property type="term" value="F:transmembrane transporter activity"/>
    <property type="evidence" value="ECO:0007669"/>
    <property type="project" value="InterPro"/>
</dbReference>
<accession>A0A1G9T8Q9</accession>
<dbReference type="Gene3D" id="2.40.50.100">
    <property type="match status" value="1"/>
</dbReference>
<reference evidence="9" key="1">
    <citation type="submission" date="2016-10" db="EMBL/GenBank/DDBJ databases">
        <authorList>
            <person name="Varghese N."/>
            <person name="Submissions S."/>
        </authorList>
    </citation>
    <scope>NUCLEOTIDE SEQUENCE [LARGE SCALE GENOMIC DNA]</scope>
    <source>
        <strain evidence="9">DSM 24536</strain>
    </source>
</reference>
<feature type="domain" description="CusB-like beta-barrel" evidence="6">
    <location>
        <begin position="241"/>
        <end position="313"/>
    </location>
</feature>
<dbReference type="GO" id="GO:0015679">
    <property type="term" value="P:plasma membrane copper ion transport"/>
    <property type="evidence" value="ECO:0007669"/>
    <property type="project" value="TreeGrafter"/>
</dbReference>
<name>A0A1G9T8Q9_9SPHI</name>
<dbReference type="RefSeq" id="WP_090704462.1">
    <property type="nucleotide sequence ID" value="NZ_FNHH01000012.1"/>
</dbReference>
<keyword evidence="2" id="KW-0813">Transport</keyword>
<dbReference type="Pfam" id="PF25869">
    <property type="entry name" value="3HB_CusB"/>
    <property type="match status" value="1"/>
</dbReference>
<dbReference type="GO" id="GO:0030288">
    <property type="term" value="C:outer membrane-bounded periplasmic space"/>
    <property type="evidence" value="ECO:0007669"/>
    <property type="project" value="TreeGrafter"/>
</dbReference>
<feature type="domain" description="Multidrug resistance protein MdtA-like C-terminal permuted SH3" evidence="7">
    <location>
        <begin position="322"/>
        <end position="380"/>
    </location>
</feature>
<dbReference type="Pfam" id="PF25967">
    <property type="entry name" value="RND-MFP_C"/>
    <property type="match status" value="1"/>
</dbReference>
<dbReference type="InterPro" id="IPR051909">
    <property type="entry name" value="MFP_Cation_Efflux"/>
</dbReference>
<evidence type="ECO:0000256" key="2">
    <source>
        <dbReference type="ARBA" id="ARBA00022448"/>
    </source>
</evidence>
<dbReference type="InterPro" id="IPR058627">
    <property type="entry name" value="MdtA-like_C"/>
</dbReference>
<feature type="domain" description="Heavy metal binding" evidence="3">
    <location>
        <begin position="37"/>
        <end position="64"/>
    </location>
</feature>
<dbReference type="SUPFAM" id="SSF111369">
    <property type="entry name" value="HlyD-like secretion proteins"/>
    <property type="match status" value="1"/>
</dbReference>
<dbReference type="Pfam" id="PF25919">
    <property type="entry name" value="BSH_CusB"/>
    <property type="match status" value="1"/>
</dbReference>
<protein>
    <submittedName>
        <fullName evidence="8">Membrane fusion protein, Cu(I)/Ag(I) efflux system</fullName>
    </submittedName>
</protein>
<dbReference type="GO" id="GO:0060003">
    <property type="term" value="P:copper ion export"/>
    <property type="evidence" value="ECO:0007669"/>
    <property type="project" value="TreeGrafter"/>
</dbReference>
<evidence type="ECO:0000256" key="1">
    <source>
        <dbReference type="ARBA" id="ARBA00009477"/>
    </source>
</evidence>
<dbReference type="PANTHER" id="PTHR30097:SF4">
    <property type="entry name" value="SLR6042 PROTEIN"/>
    <property type="match status" value="1"/>
</dbReference>
<feature type="domain" description="CusB-like three alpha-helical bundle" evidence="4">
    <location>
        <begin position="152"/>
        <end position="203"/>
    </location>
</feature>
<evidence type="ECO:0000259" key="4">
    <source>
        <dbReference type="Pfam" id="PF25869"/>
    </source>
</evidence>
<gene>
    <name evidence="8" type="ORF">SAMN05421813_11253</name>
</gene>